<dbReference type="Proteomes" id="UP000051295">
    <property type="component" value="Unassembled WGS sequence"/>
</dbReference>
<dbReference type="EMBL" id="LAXJ01000016">
    <property type="protein sequence ID" value="KRS11933.1"/>
    <property type="molecule type" value="Genomic_DNA"/>
</dbReference>
<feature type="domain" description="Bacterial sugar transferase" evidence="10">
    <location>
        <begin position="24"/>
        <end position="213"/>
    </location>
</feature>
<dbReference type="PANTHER" id="PTHR30576">
    <property type="entry name" value="COLANIC BIOSYNTHESIS UDP-GLUCOSE LIPID CARRIER TRANSFERASE"/>
    <property type="match status" value="1"/>
</dbReference>
<evidence type="ECO:0000313" key="11">
    <source>
        <dbReference type="EMBL" id="KRS11933.1"/>
    </source>
</evidence>
<evidence type="ECO:0000256" key="7">
    <source>
        <dbReference type="ARBA" id="ARBA00023136"/>
    </source>
</evidence>
<evidence type="ECO:0000256" key="6">
    <source>
        <dbReference type="ARBA" id="ARBA00022989"/>
    </source>
</evidence>
<keyword evidence="8" id="KW-0270">Exopolysaccharide synthesis</keyword>
<evidence type="ECO:0000256" key="9">
    <source>
        <dbReference type="SAM" id="Phobius"/>
    </source>
</evidence>
<dbReference type="AlphaFoldDB" id="A0A0T5NSL8"/>
<keyword evidence="6 9" id="KW-1133">Transmembrane helix</keyword>
<dbReference type="InterPro" id="IPR003362">
    <property type="entry name" value="Bact_transf"/>
</dbReference>
<evidence type="ECO:0000256" key="3">
    <source>
        <dbReference type="ARBA" id="ARBA00022475"/>
    </source>
</evidence>
<evidence type="ECO:0000256" key="1">
    <source>
        <dbReference type="ARBA" id="ARBA00004236"/>
    </source>
</evidence>
<name>A0A0T5NSL8_9RHOB</name>
<feature type="transmembrane region" description="Helical" evidence="9">
    <location>
        <begin position="29"/>
        <end position="52"/>
    </location>
</feature>
<dbReference type="Pfam" id="PF02397">
    <property type="entry name" value="Bac_transf"/>
    <property type="match status" value="1"/>
</dbReference>
<sequence length="218" mass="24975">MGPDKGLVVRSFEGRVGFYQHFFKRVFDVLLVGLSLPIVVPLIALFALAVALDGRKPFYRQSRIGKDGRIFFMMKLRTMVPDADATLEAYLASNPDARLEWDIKQKLTHDPRITRIGHALRKSSMDELPQLWNVLKGDMSLVGPRPMMTGQDQLYPRMDMYTRMRPGITGLWQVSDRNHCTFADRAKFDLSYLDEMSFKTDIHLLMRTVGVVFRATGC</sequence>
<keyword evidence="12" id="KW-1185">Reference proteome</keyword>
<evidence type="ECO:0000259" key="10">
    <source>
        <dbReference type="Pfam" id="PF02397"/>
    </source>
</evidence>
<proteinExistence type="inferred from homology"/>
<keyword evidence="3" id="KW-1003">Cell membrane</keyword>
<dbReference type="GO" id="GO:0016780">
    <property type="term" value="F:phosphotransferase activity, for other substituted phosphate groups"/>
    <property type="evidence" value="ECO:0007669"/>
    <property type="project" value="TreeGrafter"/>
</dbReference>
<accession>A0A0T5NSL8</accession>
<evidence type="ECO:0000256" key="4">
    <source>
        <dbReference type="ARBA" id="ARBA00022679"/>
    </source>
</evidence>
<comment type="subcellular location">
    <subcellularLocation>
        <location evidence="1">Cell membrane</location>
    </subcellularLocation>
</comment>
<keyword evidence="4 11" id="KW-0808">Transferase</keyword>
<reference evidence="11 12" key="1">
    <citation type="submission" date="2015-04" db="EMBL/GenBank/DDBJ databases">
        <title>The draft genome sequence of Roseovarius sp.R12b.</title>
        <authorList>
            <person name="Li G."/>
            <person name="Lai Q."/>
            <person name="Shao Z."/>
            <person name="Yan P."/>
        </authorList>
    </citation>
    <scope>NUCLEOTIDE SEQUENCE [LARGE SCALE GENOMIC DNA]</scope>
    <source>
        <strain evidence="11 12">R12B</strain>
    </source>
</reference>
<keyword evidence="7 9" id="KW-0472">Membrane</keyword>
<dbReference type="GO" id="GO:0005886">
    <property type="term" value="C:plasma membrane"/>
    <property type="evidence" value="ECO:0007669"/>
    <property type="project" value="UniProtKB-SubCell"/>
</dbReference>
<evidence type="ECO:0000256" key="5">
    <source>
        <dbReference type="ARBA" id="ARBA00022692"/>
    </source>
</evidence>
<dbReference type="PANTHER" id="PTHR30576:SF4">
    <property type="entry name" value="UNDECAPRENYL-PHOSPHATE GALACTOSE PHOSPHOTRANSFERASE"/>
    <property type="match status" value="1"/>
</dbReference>
<protein>
    <submittedName>
        <fullName evidence="11">Sugar transferase</fullName>
    </submittedName>
</protein>
<keyword evidence="5 9" id="KW-0812">Transmembrane</keyword>
<comment type="similarity">
    <text evidence="2">Belongs to the bacterial sugar transferase family.</text>
</comment>
<organism evidence="11 12">
    <name type="scientific">Roseovarius atlanticus</name>
    <dbReference type="NCBI Taxonomy" id="1641875"/>
    <lineage>
        <taxon>Bacteria</taxon>
        <taxon>Pseudomonadati</taxon>
        <taxon>Pseudomonadota</taxon>
        <taxon>Alphaproteobacteria</taxon>
        <taxon>Rhodobacterales</taxon>
        <taxon>Roseobacteraceae</taxon>
        <taxon>Roseovarius</taxon>
    </lineage>
</organism>
<comment type="caution">
    <text evidence="11">The sequence shown here is derived from an EMBL/GenBank/DDBJ whole genome shotgun (WGS) entry which is preliminary data.</text>
</comment>
<dbReference type="GO" id="GO:0000271">
    <property type="term" value="P:polysaccharide biosynthetic process"/>
    <property type="evidence" value="ECO:0007669"/>
    <property type="project" value="UniProtKB-KW"/>
</dbReference>
<evidence type="ECO:0000256" key="8">
    <source>
        <dbReference type="ARBA" id="ARBA00023169"/>
    </source>
</evidence>
<evidence type="ECO:0000313" key="12">
    <source>
        <dbReference type="Proteomes" id="UP000051295"/>
    </source>
</evidence>
<evidence type="ECO:0000256" key="2">
    <source>
        <dbReference type="ARBA" id="ARBA00006464"/>
    </source>
</evidence>
<gene>
    <name evidence="11" type="ORF">XM53_14455</name>
</gene>
<dbReference type="STRING" id="1641875.XM53_14455"/>
<dbReference type="PATRIC" id="fig|1641875.4.peg.694"/>